<accession>A0AAV2CRL7</accession>
<dbReference type="InterPro" id="IPR015943">
    <property type="entry name" value="WD40/YVTN_repeat-like_dom_sf"/>
</dbReference>
<dbReference type="AlphaFoldDB" id="A0AAV2CRL7"/>
<evidence type="ECO:0000256" key="3">
    <source>
        <dbReference type="ARBA" id="ARBA00021234"/>
    </source>
</evidence>
<dbReference type="GO" id="GO:2000001">
    <property type="term" value="P:regulation of DNA damage checkpoint"/>
    <property type="evidence" value="ECO:0007669"/>
    <property type="project" value="TreeGrafter"/>
</dbReference>
<evidence type="ECO:0000313" key="9">
    <source>
        <dbReference type="Proteomes" id="UP001497516"/>
    </source>
</evidence>
<evidence type="ECO:0000256" key="1">
    <source>
        <dbReference type="ARBA" id="ARBA00002530"/>
    </source>
</evidence>
<comment type="function">
    <text evidence="1">Specifically binds 5-hydroxymethylcytosine (5hmC), suggesting that it acts as a specific reader of 5hmC.</text>
</comment>
<evidence type="ECO:0000256" key="5">
    <source>
        <dbReference type="ARBA" id="ARBA00022737"/>
    </source>
</evidence>
<dbReference type="InterPro" id="IPR050853">
    <property type="entry name" value="WD_repeat_DNA-damage-binding"/>
</dbReference>
<dbReference type="SMART" id="SM00320">
    <property type="entry name" value="WD40"/>
    <property type="match status" value="5"/>
</dbReference>
<dbReference type="GO" id="GO:0005634">
    <property type="term" value="C:nucleus"/>
    <property type="evidence" value="ECO:0007669"/>
    <property type="project" value="TreeGrafter"/>
</dbReference>
<dbReference type="Gene3D" id="2.130.10.10">
    <property type="entry name" value="YVTN repeat-like/Quinoprotein amine dehydrogenase"/>
    <property type="match status" value="1"/>
</dbReference>
<keyword evidence="5" id="KW-0677">Repeat</keyword>
<proteinExistence type="inferred from homology"/>
<dbReference type="PROSITE" id="PS50294">
    <property type="entry name" value="WD_REPEATS_REGION"/>
    <property type="match status" value="1"/>
</dbReference>
<name>A0AAV2CRL7_9ROSI</name>
<keyword evidence="4 6" id="KW-0853">WD repeat</keyword>
<dbReference type="PANTHER" id="PTHR14773">
    <property type="entry name" value="WD REPEAT-CONTAINING PROTEIN 76"/>
    <property type="match status" value="1"/>
</dbReference>
<dbReference type="GO" id="GO:0003677">
    <property type="term" value="F:DNA binding"/>
    <property type="evidence" value="ECO:0007669"/>
    <property type="project" value="TreeGrafter"/>
</dbReference>
<organism evidence="8 9">
    <name type="scientific">Linum trigynum</name>
    <dbReference type="NCBI Taxonomy" id="586398"/>
    <lineage>
        <taxon>Eukaryota</taxon>
        <taxon>Viridiplantae</taxon>
        <taxon>Streptophyta</taxon>
        <taxon>Embryophyta</taxon>
        <taxon>Tracheophyta</taxon>
        <taxon>Spermatophyta</taxon>
        <taxon>Magnoliopsida</taxon>
        <taxon>eudicotyledons</taxon>
        <taxon>Gunneridae</taxon>
        <taxon>Pentapetalae</taxon>
        <taxon>rosids</taxon>
        <taxon>fabids</taxon>
        <taxon>Malpighiales</taxon>
        <taxon>Linaceae</taxon>
        <taxon>Linum</taxon>
    </lineage>
</organism>
<dbReference type="FunFam" id="2.130.10.10:FF:000180">
    <property type="entry name" value="WD repeat-containing protein 76"/>
    <property type="match status" value="1"/>
</dbReference>
<keyword evidence="9" id="KW-1185">Reference proteome</keyword>
<evidence type="ECO:0000313" key="8">
    <source>
        <dbReference type="EMBL" id="CAL1358879.1"/>
    </source>
</evidence>
<dbReference type="EMBL" id="OZ034814">
    <property type="protein sequence ID" value="CAL1358879.1"/>
    <property type="molecule type" value="Genomic_DNA"/>
</dbReference>
<evidence type="ECO:0000256" key="7">
    <source>
        <dbReference type="SAM" id="MobiDB-lite"/>
    </source>
</evidence>
<dbReference type="Pfam" id="PF00400">
    <property type="entry name" value="WD40"/>
    <property type="match status" value="2"/>
</dbReference>
<dbReference type="InterPro" id="IPR001680">
    <property type="entry name" value="WD40_rpt"/>
</dbReference>
<feature type="repeat" description="WD" evidence="6">
    <location>
        <begin position="339"/>
        <end position="375"/>
    </location>
</feature>
<dbReference type="SUPFAM" id="SSF50978">
    <property type="entry name" value="WD40 repeat-like"/>
    <property type="match status" value="1"/>
</dbReference>
<comment type="similarity">
    <text evidence="2">Belongs to the WD repeat DDB2/WDR76 family.</text>
</comment>
<evidence type="ECO:0000256" key="2">
    <source>
        <dbReference type="ARBA" id="ARBA00005434"/>
    </source>
</evidence>
<protein>
    <recommendedName>
        <fullName evidence="3">WD repeat-containing protein 76</fullName>
    </recommendedName>
</protein>
<dbReference type="InterPro" id="IPR036322">
    <property type="entry name" value="WD40_repeat_dom_sf"/>
</dbReference>
<dbReference type="Proteomes" id="UP001497516">
    <property type="component" value="Chromosome 10"/>
</dbReference>
<evidence type="ECO:0000256" key="4">
    <source>
        <dbReference type="ARBA" id="ARBA00022574"/>
    </source>
</evidence>
<dbReference type="PROSITE" id="PS50082">
    <property type="entry name" value="WD_REPEATS_2"/>
    <property type="match status" value="1"/>
</dbReference>
<sequence>MASKAKMTEYERKRLENIRRNGEMMAALKIQSKASLLSQSAKRQRVGAVQSKSYKLSPEKKLKPNSPVVIRRSLRSRGLPPEGVDGVLSDDPPCETLKISSKEKVSPRVLGPLSMTDAHDGAGSNGTLISTLLSIDTKPHMSPPVKEEHAGGDVVKKESIQPRDSFNSERVKTEGFDEGIKQEKKGAVSLLDLGSMRLETDNIARVVPGRIMSVEFLPCTDLRMVVVGNKLGNVGFWNMDSKGGDDHHNGIHLYRPHTGPISGIVFQESSFSKIFSSCYDGYIRMMDAEKEVFNLVHHTDEAIFCLSKPPNEDKCLYFGEGRGGLTVWDEKMGKASFQWFPHEDRINTIHFSPMNTNIMATGSTDGTGRIWDLRNVGSSQPKCLKMVSHNRAVHSAYFSPSGCSLATSSLDDYVGIHNVSNFDDDSVTMIPHYNQTGRWLSTFRASWGWDDSYVFIGNMKRGIDVISPGEKSVVMTLESPDMTAIPCRFDAHPFQVGMLAGATSGGQVYVWTSS</sequence>
<evidence type="ECO:0000256" key="6">
    <source>
        <dbReference type="PROSITE-ProRule" id="PRU00221"/>
    </source>
</evidence>
<dbReference type="PANTHER" id="PTHR14773:SF0">
    <property type="entry name" value="WD REPEAT-CONTAINING PROTEIN 76"/>
    <property type="match status" value="1"/>
</dbReference>
<feature type="region of interest" description="Disordered" evidence="7">
    <location>
        <begin position="38"/>
        <end position="64"/>
    </location>
</feature>
<reference evidence="8 9" key="1">
    <citation type="submission" date="2024-04" db="EMBL/GenBank/DDBJ databases">
        <authorList>
            <person name="Fracassetti M."/>
        </authorList>
    </citation>
    <scope>NUCLEOTIDE SEQUENCE [LARGE SCALE GENOMIC DNA]</scope>
</reference>
<gene>
    <name evidence="8" type="ORF">LTRI10_LOCUS6404</name>
</gene>